<protein>
    <submittedName>
        <fullName evidence="2">Uncharacterized protein</fullName>
    </submittedName>
</protein>
<feature type="compositionally biased region" description="Basic and acidic residues" evidence="1">
    <location>
        <begin position="10"/>
        <end position="32"/>
    </location>
</feature>
<evidence type="ECO:0000256" key="1">
    <source>
        <dbReference type="SAM" id="MobiDB-lite"/>
    </source>
</evidence>
<dbReference type="EMBL" id="JBBPDW010000005">
    <property type="protein sequence ID" value="KAK7552376.1"/>
    <property type="molecule type" value="Genomic_DNA"/>
</dbReference>
<organism evidence="2 3">
    <name type="scientific">Phyllosticta citricarpa</name>
    <dbReference type="NCBI Taxonomy" id="55181"/>
    <lineage>
        <taxon>Eukaryota</taxon>
        <taxon>Fungi</taxon>
        <taxon>Dikarya</taxon>
        <taxon>Ascomycota</taxon>
        <taxon>Pezizomycotina</taxon>
        <taxon>Dothideomycetes</taxon>
        <taxon>Dothideomycetes incertae sedis</taxon>
        <taxon>Botryosphaeriales</taxon>
        <taxon>Phyllostictaceae</taxon>
        <taxon>Phyllosticta</taxon>
    </lineage>
</organism>
<feature type="compositionally biased region" description="Basic and acidic residues" evidence="1">
    <location>
        <begin position="39"/>
        <end position="49"/>
    </location>
</feature>
<dbReference type="Proteomes" id="UP001365128">
    <property type="component" value="Unassembled WGS sequence"/>
</dbReference>
<keyword evidence="3" id="KW-1185">Reference proteome</keyword>
<accession>A0ABR1MKS9</accession>
<feature type="compositionally biased region" description="Basic and acidic residues" evidence="1">
    <location>
        <begin position="114"/>
        <end position="147"/>
    </location>
</feature>
<evidence type="ECO:0000313" key="3">
    <source>
        <dbReference type="Proteomes" id="UP001365128"/>
    </source>
</evidence>
<gene>
    <name evidence="2" type="ORF">IWX46DRAFT_578379</name>
</gene>
<sequence>MVSARNKKKKNEEREDAGTADRQTDRRTDRRGILKQGRQKSEQADSSERKRGRAKVKARAATGSSDGNEVMVDRSFGPSLSQTPVSQSTTRAPGPSPPRCKARRLNQKQTQASRRAERETSAEWGKGRDGERSFRPRRDPDRVEGREQKLVDRRIRLVGAVSIPGFSPVSNSIHTPHTPIADGRGGGTKGGDGGACLYSGQSTGQVCNAIWSLASYNAGACRGAWRLAVCEQRGVRPPLAT</sequence>
<feature type="region of interest" description="Disordered" evidence="1">
    <location>
        <begin position="1"/>
        <end position="147"/>
    </location>
</feature>
<evidence type="ECO:0000313" key="2">
    <source>
        <dbReference type="EMBL" id="KAK7552376.1"/>
    </source>
</evidence>
<reference evidence="2 3" key="1">
    <citation type="submission" date="2024-04" db="EMBL/GenBank/DDBJ databases">
        <title>Phyllosticta paracitricarpa is synonymous to the EU quarantine fungus P. citricarpa based on phylogenomic analyses.</title>
        <authorList>
            <consortium name="Lawrence Berkeley National Laboratory"/>
            <person name="Van Ingen-Buijs V.A."/>
            <person name="Van Westerhoven A.C."/>
            <person name="Haridas S."/>
            <person name="Skiadas P."/>
            <person name="Martin F."/>
            <person name="Groenewald J.Z."/>
            <person name="Crous P.W."/>
            <person name="Seidl M.F."/>
        </authorList>
    </citation>
    <scope>NUCLEOTIDE SEQUENCE [LARGE SCALE GENOMIC DNA]</scope>
    <source>
        <strain evidence="2 3">CBS 122670</strain>
    </source>
</reference>
<proteinExistence type="predicted"/>
<name>A0ABR1MKS9_9PEZI</name>
<comment type="caution">
    <text evidence="2">The sequence shown here is derived from an EMBL/GenBank/DDBJ whole genome shotgun (WGS) entry which is preliminary data.</text>
</comment>
<feature type="compositionally biased region" description="Polar residues" evidence="1">
    <location>
        <begin position="78"/>
        <end position="91"/>
    </location>
</feature>